<gene>
    <name evidence="1" type="ORF">DFR37_106236</name>
</gene>
<protein>
    <submittedName>
        <fullName evidence="1">Uncharacterized protein</fullName>
    </submittedName>
</protein>
<name>A0A366H9M8_9BURK</name>
<accession>A0A366H9M8</accession>
<dbReference type="EMBL" id="QNRQ01000006">
    <property type="protein sequence ID" value="RBP38940.1"/>
    <property type="molecule type" value="Genomic_DNA"/>
</dbReference>
<comment type="caution">
    <text evidence="1">The sequence shown here is derived from an EMBL/GenBank/DDBJ whole genome shotgun (WGS) entry which is preliminary data.</text>
</comment>
<reference evidence="1 2" key="1">
    <citation type="submission" date="2018-06" db="EMBL/GenBank/DDBJ databases">
        <title>Genomic Encyclopedia of Type Strains, Phase IV (KMG-IV): sequencing the most valuable type-strain genomes for metagenomic binning, comparative biology and taxonomic classification.</title>
        <authorList>
            <person name="Goeker M."/>
        </authorList>
    </citation>
    <scope>NUCLEOTIDE SEQUENCE [LARGE SCALE GENOMIC DNA]</scope>
    <source>
        <strain evidence="1 2">DSM 25520</strain>
    </source>
</reference>
<dbReference type="AlphaFoldDB" id="A0A366H9M8"/>
<dbReference type="RefSeq" id="WP_113933794.1">
    <property type="nucleotide sequence ID" value="NZ_JACCEU010000007.1"/>
</dbReference>
<dbReference type="Proteomes" id="UP000253628">
    <property type="component" value="Unassembled WGS sequence"/>
</dbReference>
<sequence length="279" mass="32118">MFNLLVQYSPWGAGRDTVPVDRLFEYTDGDIAASFRDGDQIALDRLIRLPCVFMEEGTGDQLARVGTITRARHVGREIAIEYTFDMDIPPLLNSAIFANRIDFDMPRDFEFSRSHWAVKDVDLYRVLIRNTQSRRQRPSVFNITEHERIEPMLLSAMMPFDAPFTPVYETLRQTAEVVGLRCRRADDIWENPAIIQDIVSLIDRSRVVICDCTNRNPNVFYEIGIAHTLGREVILITQNASDIPFDLRHLRYVAYLNNAEGRQVLGQTLQRRLEAIVEG</sequence>
<proteinExistence type="predicted"/>
<keyword evidence="2" id="KW-1185">Reference proteome</keyword>
<dbReference type="OrthoDB" id="9816036at2"/>
<organism evidence="1 2">
    <name type="scientific">Eoetvoesiella caeni</name>
    <dbReference type="NCBI Taxonomy" id="645616"/>
    <lineage>
        <taxon>Bacteria</taxon>
        <taxon>Pseudomonadati</taxon>
        <taxon>Pseudomonadota</taxon>
        <taxon>Betaproteobacteria</taxon>
        <taxon>Burkholderiales</taxon>
        <taxon>Alcaligenaceae</taxon>
        <taxon>Eoetvoesiella</taxon>
    </lineage>
</organism>
<evidence type="ECO:0000313" key="1">
    <source>
        <dbReference type="EMBL" id="RBP38940.1"/>
    </source>
</evidence>
<dbReference type="Gene3D" id="3.40.50.450">
    <property type="match status" value="1"/>
</dbReference>
<evidence type="ECO:0000313" key="2">
    <source>
        <dbReference type="Proteomes" id="UP000253628"/>
    </source>
</evidence>